<keyword evidence="1" id="KW-0812">Transmembrane</keyword>
<keyword evidence="1" id="KW-1133">Transmembrane helix</keyword>
<reference evidence="2 3" key="1">
    <citation type="journal article" date="2019" name="Int. J. Syst. Evol. Microbiol.">
        <title>The Global Catalogue of Microorganisms (GCM) 10K type strain sequencing project: providing services to taxonomists for standard genome sequencing and annotation.</title>
        <authorList>
            <consortium name="The Broad Institute Genomics Platform"/>
            <consortium name="The Broad Institute Genome Sequencing Center for Infectious Disease"/>
            <person name="Wu L."/>
            <person name="Ma J."/>
        </authorList>
    </citation>
    <scope>NUCLEOTIDE SEQUENCE [LARGE SCALE GENOMIC DNA]</scope>
    <source>
        <strain evidence="2 3">DSM 26526</strain>
    </source>
</reference>
<feature type="transmembrane region" description="Helical" evidence="1">
    <location>
        <begin position="69"/>
        <end position="90"/>
    </location>
</feature>
<organism evidence="2 3">
    <name type="scientific">Haloferax chudinovii</name>
    <dbReference type="NCBI Taxonomy" id="1109010"/>
    <lineage>
        <taxon>Archaea</taxon>
        <taxon>Methanobacteriati</taxon>
        <taxon>Methanobacteriota</taxon>
        <taxon>Stenosarchaea group</taxon>
        <taxon>Halobacteria</taxon>
        <taxon>Halobacteriales</taxon>
        <taxon>Haloferacaceae</taxon>
        <taxon>Haloferax</taxon>
    </lineage>
</organism>
<protein>
    <submittedName>
        <fullName evidence="2">Uncharacterized protein</fullName>
    </submittedName>
</protein>
<evidence type="ECO:0000256" key="1">
    <source>
        <dbReference type="SAM" id="Phobius"/>
    </source>
</evidence>
<dbReference type="RefSeq" id="WP_390247155.1">
    <property type="nucleotide sequence ID" value="NZ_JBHTAB010000013.1"/>
</dbReference>
<feature type="transmembrane region" description="Helical" evidence="1">
    <location>
        <begin position="37"/>
        <end position="57"/>
    </location>
</feature>
<feature type="transmembrane region" description="Helical" evidence="1">
    <location>
        <begin position="7"/>
        <end position="25"/>
    </location>
</feature>
<keyword evidence="1" id="KW-0472">Membrane</keyword>
<evidence type="ECO:0000313" key="2">
    <source>
        <dbReference type="EMBL" id="MFC7131210.1"/>
    </source>
</evidence>
<name>A0ABD5XJ13_9EURY</name>
<dbReference type="AlphaFoldDB" id="A0ABD5XJ13"/>
<keyword evidence="3" id="KW-1185">Reference proteome</keyword>
<proteinExistence type="predicted"/>
<feature type="transmembrane region" description="Helical" evidence="1">
    <location>
        <begin position="110"/>
        <end position="132"/>
    </location>
</feature>
<comment type="caution">
    <text evidence="2">The sequence shown here is derived from an EMBL/GenBank/DDBJ whole genome shotgun (WGS) entry which is preliminary data.</text>
</comment>
<dbReference type="EMBL" id="JBHTAB010000013">
    <property type="protein sequence ID" value="MFC7131210.1"/>
    <property type="molecule type" value="Genomic_DNA"/>
</dbReference>
<gene>
    <name evidence="2" type="ORF">ACFQI8_17720</name>
</gene>
<accession>A0ABD5XJ13</accession>
<evidence type="ECO:0000313" key="3">
    <source>
        <dbReference type="Proteomes" id="UP001596460"/>
    </source>
</evidence>
<dbReference type="Proteomes" id="UP001596460">
    <property type="component" value="Unassembled WGS sequence"/>
</dbReference>
<sequence>MDTNWSSTRLYGATIALVSGFYSIVMSLDMTSTTDSVMALVGVIVVLHGVALLTPLVSRIGRAGGPLMLLYSIVMLGNQALMSTSSSTMSTGMNTGMNSMNSGMSTTGGMGFDAGMVAIALIMLASGLIMTYESSIGRTSDQSMADGPSM</sequence>